<sequence length="667" mass="75978">MGFKRRGPRRVKTNWTQIPRENENWEAYYKAQGLIPESEFPAFKAAFQRDLPLTFRITGTRQHALDVRQMLEQKYLPNLKGIEWEGEVVEEPKPIPFYPDNLGWQVSVGKQVIRKNPPFAHFQRFLVVETAVGNVSRQEAVSMIPPLLLDVKPHHTVLDTCASPGSKTVQIIEALHQEGDQPTGFVVANDADYKRSHMLTHQIKRLNSANVIVVNHDAQQFPRIKLADNKVLKFDRILCDVPCSGDATMRKNLNVWKEWTVGNGLGLHQLQLNIAVRAVQMLKPGGKLVYSTCSLNPIEDEAVLAQILRQFPEMYLLDVSDQLPNLIRSPGVSHWKVQAKDKSWQELNESGMNRSFFPPSEEEAQRFNLDRAIRVNPHQQDTGGFFIAVLTKKGCEPTNEPANKRQKLDTPDVPESTTAAVAEIPTGDGSEPAENKSTKLPRDAVDEPFHFLDPNHPEVESCWKFYDINDKFRRDTLVVRNQTGEPVRSIYYVAPSVRPVIELNVGKVKFIHSGIKMFTHQKNEGECRWRVQSEGIEMLYRFVGPKRVVKSDNLEILRYLSEQAYPRFNDVKERDEGLYDQVTKLSEGCCFFEVGGVVYPLWRGRASINTMVSKENTEELLLRLFNVDRGTKSHDKPKNQAENAPTTAVDDTKVISEEASFEEPKAE</sequence>
<organism evidence="13 14">
    <name type="scientific">Wickerhamiella sorbophila</name>
    <dbReference type="NCBI Taxonomy" id="45607"/>
    <lineage>
        <taxon>Eukaryota</taxon>
        <taxon>Fungi</taxon>
        <taxon>Dikarya</taxon>
        <taxon>Ascomycota</taxon>
        <taxon>Saccharomycotina</taxon>
        <taxon>Dipodascomycetes</taxon>
        <taxon>Dipodascales</taxon>
        <taxon>Trichomonascaceae</taxon>
        <taxon>Wickerhamiella</taxon>
    </lineage>
</organism>
<dbReference type="GO" id="GO:0016428">
    <property type="term" value="F:tRNA (cytidine-5-)-methyltransferase activity"/>
    <property type="evidence" value="ECO:0007669"/>
    <property type="project" value="InterPro"/>
</dbReference>
<dbReference type="Pfam" id="PF25376">
    <property type="entry name" value="Pre-PUA_NSUN2"/>
    <property type="match status" value="1"/>
</dbReference>
<keyword evidence="8 10" id="KW-0694">RNA-binding</keyword>
<evidence type="ECO:0000256" key="10">
    <source>
        <dbReference type="PROSITE-ProRule" id="PRU01023"/>
    </source>
</evidence>
<dbReference type="PRINTS" id="PR02008">
    <property type="entry name" value="RCMTFAMILY"/>
</dbReference>
<dbReference type="STRING" id="45607.A0A2T0FDR5"/>
<keyword evidence="6 10" id="KW-0949">S-adenosyl-L-methionine</keyword>
<dbReference type="InterPro" id="IPR023270">
    <property type="entry name" value="RCMT_NCL1"/>
</dbReference>
<dbReference type="AlphaFoldDB" id="A0A2T0FDR5"/>
<dbReference type="PANTHER" id="PTHR22808">
    <property type="entry name" value="NCL1 YEAST -RELATED NOL1/NOP2/FMU SUN DOMAIN-CONTAINING"/>
    <property type="match status" value="1"/>
</dbReference>
<feature type="binding site" evidence="10">
    <location>
        <position position="240"/>
    </location>
    <ligand>
        <name>S-adenosyl-L-methionine</name>
        <dbReference type="ChEBI" id="CHEBI:59789"/>
    </ligand>
</feature>
<dbReference type="OrthoDB" id="6093671at2759"/>
<comment type="subcellular location">
    <subcellularLocation>
        <location evidence="1">Nucleus</location>
    </subcellularLocation>
</comment>
<name>A0A2T0FDR5_9ASCO</name>
<evidence type="ECO:0000256" key="11">
    <source>
        <dbReference type="SAM" id="MobiDB-lite"/>
    </source>
</evidence>
<dbReference type="GO" id="GO:0030488">
    <property type="term" value="P:tRNA methylation"/>
    <property type="evidence" value="ECO:0007669"/>
    <property type="project" value="UniProtKB-ARBA"/>
</dbReference>
<dbReference type="InterPro" id="IPR057286">
    <property type="entry name" value="PUA_NSUN2"/>
</dbReference>
<dbReference type="PRINTS" id="PR02011">
    <property type="entry name" value="RCMTNCL1"/>
</dbReference>
<keyword evidence="9" id="KW-0539">Nucleus</keyword>
<evidence type="ECO:0000313" key="13">
    <source>
        <dbReference type="EMBL" id="PRT53142.1"/>
    </source>
</evidence>
<evidence type="ECO:0000256" key="2">
    <source>
        <dbReference type="ARBA" id="ARBA00007494"/>
    </source>
</evidence>
<dbReference type="Pfam" id="PF01189">
    <property type="entry name" value="Methyltr_RsmB-F"/>
    <property type="match status" value="1"/>
</dbReference>
<dbReference type="Proteomes" id="UP000238350">
    <property type="component" value="Unassembled WGS sequence"/>
</dbReference>
<keyword evidence="3" id="KW-0820">tRNA-binding</keyword>
<dbReference type="PROSITE" id="PS51686">
    <property type="entry name" value="SAM_MT_RSMB_NOP"/>
    <property type="match status" value="1"/>
</dbReference>
<evidence type="ECO:0000256" key="3">
    <source>
        <dbReference type="ARBA" id="ARBA00022555"/>
    </source>
</evidence>
<keyword evidence="14" id="KW-1185">Reference proteome</keyword>
<dbReference type="SUPFAM" id="SSF53335">
    <property type="entry name" value="S-adenosyl-L-methionine-dependent methyltransferases"/>
    <property type="match status" value="1"/>
</dbReference>
<dbReference type="InterPro" id="IPR001678">
    <property type="entry name" value="MeTrfase_RsmB-F_NOP2_dom"/>
</dbReference>
<comment type="similarity">
    <text evidence="2 10">Belongs to the class I-like SAM-binding methyltransferase superfamily. RsmB/NOP family.</text>
</comment>
<feature type="region of interest" description="Disordered" evidence="11">
    <location>
        <begin position="397"/>
        <end position="438"/>
    </location>
</feature>
<comment type="caution">
    <text evidence="10">Lacks conserved residue(s) required for the propagation of feature annotation.</text>
</comment>
<dbReference type="InterPro" id="IPR049560">
    <property type="entry name" value="MeTrfase_RsmB-F_NOP2_cat"/>
</dbReference>
<gene>
    <name evidence="13" type="ORF">B9G98_00762</name>
</gene>
<keyword evidence="5 10" id="KW-0808">Transferase</keyword>
<dbReference type="InterPro" id="IPR023267">
    <property type="entry name" value="RCMT"/>
</dbReference>
<feature type="domain" description="SAM-dependent MTase RsmB/NOP-type" evidence="12">
    <location>
        <begin position="43"/>
        <end position="393"/>
    </location>
</feature>
<dbReference type="GO" id="GO:0005634">
    <property type="term" value="C:nucleus"/>
    <property type="evidence" value="ECO:0007669"/>
    <property type="project" value="UniProtKB-SubCell"/>
</dbReference>
<dbReference type="GO" id="GO:0000049">
    <property type="term" value="F:tRNA binding"/>
    <property type="evidence" value="ECO:0007669"/>
    <property type="project" value="UniProtKB-KW"/>
</dbReference>
<dbReference type="EMBL" id="NDIQ01000001">
    <property type="protein sequence ID" value="PRT53142.1"/>
    <property type="molecule type" value="Genomic_DNA"/>
</dbReference>
<evidence type="ECO:0000256" key="1">
    <source>
        <dbReference type="ARBA" id="ARBA00004123"/>
    </source>
</evidence>
<evidence type="ECO:0000256" key="5">
    <source>
        <dbReference type="ARBA" id="ARBA00022679"/>
    </source>
</evidence>
<protein>
    <submittedName>
        <fullName evidence="13">Multisite-specific tRNA:(Cytosine-C(5))-methyltransferase</fullName>
    </submittedName>
</protein>
<dbReference type="Gene3D" id="3.40.50.150">
    <property type="entry name" value="Vaccinia Virus protein VP39"/>
    <property type="match status" value="1"/>
</dbReference>
<dbReference type="InterPro" id="IPR018314">
    <property type="entry name" value="RsmB/NOL1/NOP2-like_CS"/>
</dbReference>
<dbReference type="PROSITE" id="PS01153">
    <property type="entry name" value="NOL1_NOP2_SUN"/>
    <property type="match status" value="1"/>
</dbReference>
<evidence type="ECO:0000259" key="12">
    <source>
        <dbReference type="PROSITE" id="PS51686"/>
    </source>
</evidence>
<evidence type="ECO:0000256" key="7">
    <source>
        <dbReference type="ARBA" id="ARBA00022694"/>
    </source>
</evidence>
<accession>A0A2T0FDR5</accession>
<feature type="compositionally biased region" description="Basic and acidic residues" evidence="11">
    <location>
        <begin position="630"/>
        <end position="639"/>
    </location>
</feature>
<feature type="binding site" evidence="10">
    <location>
        <position position="217"/>
    </location>
    <ligand>
        <name>S-adenosyl-L-methionine</name>
        <dbReference type="ChEBI" id="CHEBI:59789"/>
    </ligand>
</feature>
<keyword evidence="7" id="KW-0819">tRNA processing</keyword>
<dbReference type="GO" id="GO:0005737">
    <property type="term" value="C:cytoplasm"/>
    <property type="evidence" value="ECO:0007669"/>
    <property type="project" value="TreeGrafter"/>
</dbReference>
<evidence type="ECO:0000256" key="8">
    <source>
        <dbReference type="ARBA" id="ARBA00022884"/>
    </source>
</evidence>
<feature type="compositionally biased region" description="Basic and acidic residues" evidence="11">
    <location>
        <begin position="650"/>
        <end position="667"/>
    </location>
</feature>
<keyword evidence="4 10" id="KW-0489">Methyltransferase</keyword>
<dbReference type="PANTHER" id="PTHR22808:SF1">
    <property type="entry name" value="RNA CYTOSINE-C(5)-METHYLTRANSFERASE NSUN2-RELATED"/>
    <property type="match status" value="1"/>
</dbReference>
<evidence type="ECO:0000256" key="4">
    <source>
        <dbReference type="ARBA" id="ARBA00022603"/>
    </source>
</evidence>
<dbReference type="GeneID" id="36514511"/>
<dbReference type="CDD" id="cd02440">
    <property type="entry name" value="AdoMet_MTases"/>
    <property type="match status" value="1"/>
</dbReference>
<evidence type="ECO:0000256" key="9">
    <source>
        <dbReference type="ARBA" id="ARBA00023242"/>
    </source>
</evidence>
<dbReference type="RefSeq" id="XP_024663088.1">
    <property type="nucleotide sequence ID" value="XM_024807320.1"/>
</dbReference>
<feature type="active site" description="Nucleophile" evidence="10">
    <location>
        <position position="293"/>
    </location>
</feature>
<dbReference type="InterPro" id="IPR057285">
    <property type="entry name" value="Pre-PUA_NSUN2"/>
</dbReference>
<feature type="binding site" evidence="10">
    <location>
        <position position="190"/>
    </location>
    <ligand>
        <name>S-adenosyl-L-methionine</name>
        <dbReference type="ChEBI" id="CHEBI:59789"/>
    </ligand>
</feature>
<evidence type="ECO:0000313" key="14">
    <source>
        <dbReference type="Proteomes" id="UP000238350"/>
    </source>
</evidence>
<dbReference type="InterPro" id="IPR029063">
    <property type="entry name" value="SAM-dependent_MTases_sf"/>
</dbReference>
<comment type="caution">
    <text evidence="13">The sequence shown here is derived from an EMBL/GenBank/DDBJ whole genome shotgun (WGS) entry which is preliminary data.</text>
</comment>
<feature type="region of interest" description="Disordered" evidence="11">
    <location>
        <begin position="630"/>
        <end position="667"/>
    </location>
</feature>
<evidence type="ECO:0000256" key="6">
    <source>
        <dbReference type="ARBA" id="ARBA00022691"/>
    </source>
</evidence>
<reference evidence="13 14" key="1">
    <citation type="submission" date="2017-04" db="EMBL/GenBank/DDBJ databases">
        <title>Genome sequencing of [Candida] sorbophila.</title>
        <authorList>
            <person name="Ahn J.O."/>
        </authorList>
    </citation>
    <scope>NUCLEOTIDE SEQUENCE [LARGE SCALE GENOMIC DNA]</scope>
    <source>
        <strain evidence="13 14">DS02</strain>
    </source>
</reference>
<proteinExistence type="inferred from homology"/>
<dbReference type="Pfam" id="PF25378">
    <property type="entry name" value="PUA_NSUN2"/>
    <property type="match status" value="1"/>
</dbReference>